<reference evidence="3 4" key="1">
    <citation type="submission" date="2016-10" db="EMBL/GenBank/DDBJ databases">
        <authorList>
            <person name="de Groot N.N."/>
        </authorList>
    </citation>
    <scope>NUCLEOTIDE SEQUENCE [LARGE SCALE GENOMIC DNA]</scope>
    <source>
        <strain evidence="3 4">DSM 21668</strain>
    </source>
</reference>
<accession>A0A1G9WZ06</accession>
<evidence type="ECO:0000313" key="4">
    <source>
        <dbReference type="Proteomes" id="UP000198901"/>
    </source>
</evidence>
<dbReference type="CDD" id="cd05358">
    <property type="entry name" value="GlcDH_SDR_c"/>
    <property type="match status" value="1"/>
</dbReference>
<name>A0A1G9WZ06_9BACT</name>
<sequence length="264" mass="28357">MLRLDQKVAIVTGSSSGIGQAIAIEMAKEGASVVINYHSSRDGAEETLRVIEDAGGKGIIVKADVSREEDVLALFAEAIQAFGRLDILVNNTGRQVDSAFLDMSLDQWNAVISTNLTGQFLCAREAARQFVKQGGEPEKAIGAIICMSSVHDMIPWAGHVNYAASKGGVLMFMKSIAQELAPLKIRVNAISPGAIQTPINRSVWSDPAKMPALLNLIPYKRIGKPEDVAKAAVWLASDESDYVTGETLYIDGGMMLYPEFADNG</sequence>
<dbReference type="SUPFAM" id="SSF51735">
    <property type="entry name" value="NAD(P)-binding Rossmann-fold domains"/>
    <property type="match status" value="1"/>
</dbReference>
<dbReference type="OrthoDB" id="9788235at2"/>
<dbReference type="PROSITE" id="PS00061">
    <property type="entry name" value="ADH_SHORT"/>
    <property type="match status" value="1"/>
</dbReference>
<dbReference type="RefSeq" id="WP_093208034.1">
    <property type="nucleotide sequence ID" value="NZ_FNGS01000010.1"/>
</dbReference>
<evidence type="ECO:0000256" key="1">
    <source>
        <dbReference type="ARBA" id="ARBA00006484"/>
    </source>
</evidence>
<protein>
    <submittedName>
        <fullName evidence="3">Glucose 1-dehydrogenase</fullName>
    </submittedName>
</protein>
<dbReference type="Proteomes" id="UP000198901">
    <property type="component" value="Unassembled WGS sequence"/>
</dbReference>
<dbReference type="InterPro" id="IPR020904">
    <property type="entry name" value="Sc_DH/Rdtase_CS"/>
</dbReference>
<gene>
    <name evidence="3" type="ORF">SAMN04488090_4494</name>
</gene>
<dbReference type="PRINTS" id="PR00080">
    <property type="entry name" value="SDRFAMILY"/>
</dbReference>
<dbReference type="GO" id="GO:0016616">
    <property type="term" value="F:oxidoreductase activity, acting on the CH-OH group of donors, NAD or NADP as acceptor"/>
    <property type="evidence" value="ECO:0007669"/>
    <property type="project" value="TreeGrafter"/>
</dbReference>
<dbReference type="SMART" id="SM00822">
    <property type="entry name" value="PKS_KR"/>
    <property type="match status" value="1"/>
</dbReference>
<dbReference type="InterPro" id="IPR057326">
    <property type="entry name" value="KR_dom"/>
</dbReference>
<dbReference type="AlphaFoldDB" id="A0A1G9WZ06"/>
<comment type="similarity">
    <text evidence="1">Belongs to the short-chain dehydrogenases/reductases (SDR) family.</text>
</comment>
<dbReference type="PANTHER" id="PTHR42760:SF132">
    <property type="entry name" value="SHORT-CHAIN DEHYDROGENASE_REDUCTASE FAMILY PROTEIN"/>
    <property type="match status" value="1"/>
</dbReference>
<evidence type="ECO:0000259" key="2">
    <source>
        <dbReference type="SMART" id="SM00822"/>
    </source>
</evidence>
<dbReference type="PANTHER" id="PTHR42760">
    <property type="entry name" value="SHORT-CHAIN DEHYDROGENASES/REDUCTASES FAMILY MEMBER"/>
    <property type="match status" value="1"/>
</dbReference>
<feature type="domain" description="Ketoreductase" evidence="2">
    <location>
        <begin position="7"/>
        <end position="198"/>
    </location>
</feature>
<dbReference type="Pfam" id="PF13561">
    <property type="entry name" value="adh_short_C2"/>
    <property type="match status" value="1"/>
</dbReference>
<dbReference type="FunFam" id="3.40.50.720:FF:000084">
    <property type="entry name" value="Short-chain dehydrogenase reductase"/>
    <property type="match status" value="1"/>
</dbReference>
<organism evidence="3 4">
    <name type="scientific">Siphonobacter aquaeclarae</name>
    <dbReference type="NCBI Taxonomy" id="563176"/>
    <lineage>
        <taxon>Bacteria</taxon>
        <taxon>Pseudomonadati</taxon>
        <taxon>Bacteroidota</taxon>
        <taxon>Cytophagia</taxon>
        <taxon>Cytophagales</taxon>
        <taxon>Cytophagaceae</taxon>
        <taxon>Siphonobacter</taxon>
    </lineage>
</organism>
<dbReference type="InterPro" id="IPR002347">
    <property type="entry name" value="SDR_fam"/>
</dbReference>
<dbReference type="STRING" id="563176.SAMN04488090_4494"/>
<dbReference type="EMBL" id="FNGS01000010">
    <property type="protein sequence ID" value="SDM89762.1"/>
    <property type="molecule type" value="Genomic_DNA"/>
</dbReference>
<dbReference type="Gene3D" id="3.40.50.720">
    <property type="entry name" value="NAD(P)-binding Rossmann-like Domain"/>
    <property type="match status" value="1"/>
</dbReference>
<evidence type="ECO:0000313" key="3">
    <source>
        <dbReference type="EMBL" id="SDM89762.1"/>
    </source>
</evidence>
<dbReference type="NCBIfam" id="NF009466">
    <property type="entry name" value="PRK12826.1-2"/>
    <property type="match status" value="1"/>
</dbReference>
<proteinExistence type="inferred from homology"/>
<dbReference type="NCBIfam" id="NF005559">
    <property type="entry name" value="PRK07231.1"/>
    <property type="match status" value="1"/>
</dbReference>
<dbReference type="PRINTS" id="PR00081">
    <property type="entry name" value="GDHRDH"/>
</dbReference>
<dbReference type="InterPro" id="IPR036291">
    <property type="entry name" value="NAD(P)-bd_dom_sf"/>
</dbReference>
<keyword evidence="4" id="KW-1185">Reference proteome</keyword>